<accession>A0A1B6NS92</accession>
<evidence type="ECO:0000313" key="1">
    <source>
        <dbReference type="EMBL" id="KTF06243.1"/>
    </source>
</evidence>
<gene>
    <name evidence="1" type="ORF">MGSAQ_002261</name>
</gene>
<protein>
    <submittedName>
        <fullName evidence="1">Uncharacterized protein</fullName>
    </submittedName>
</protein>
<reference evidence="1" key="1">
    <citation type="submission" date="2013-11" db="EMBL/GenBank/DDBJ databases">
        <title>Microbial diversity, functional groups and degradation webs in Northern and Southern Mediterranean and Red Sea marine crude oil polluted sites.</title>
        <authorList>
            <person name="Daffonchio D."/>
            <person name="Mapelli F."/>
            <person name="Ferrer M."/>
            <person name="Richter M."/>
            <person name="Cherif A."/>
            <person name="Malkawi H.I."/>
            <person name="Yakimov M.M."/>
            <person name="Abdel-Fattah Y.R."/>
            <person name="Blaghen M."/>
            <person name="Golyshin P.N."/>
            <person name="Kalogerakis N."/>
            <person name="Boon N."/>
            <person name="Magagnini M."/>
            <person name="Fava F."/>
        </authorList>
    </citation>
    <scope>NUCLEOTIDE SEQUENCE</scope>
</reference>
<name>A0A1B6NS92_9ZZZZ</name>
<proteinExistence type="predicted"/>
<dbReference type="EMBL" id="AYSL01001277">
    <property type="protein sequence ID" value="KTF06243.1"/>
    <property type="molecule type" value="Genomic_DNA"/>
</dbReference>
<dbReference type="AlphaFoldDB" id="A0A1B6NS92"/>
<organism evidence="1">
    <name type="scientific">marine sediment metagenome</name>
    <dbReference type="NCBI Taxonomy" id="412755"/>
    <lineage>
        <taxon>unclassified sequences</taxon>
        <taxon>metagenomes</taxon>
        <taxon>ecological metagenomes</taxon>
    </lineage>
</organism>
<comment type="caution">
    <text evidence="1">The sequence shown here is derived from an EMBL/GenBank/DDBJ whole genome shotgun (WGS) entry which is preliminary data.</text>
</comment>
<sequence>MRSTSVLQGKSTSLCHPKTPHGLTEACYQDLRVQQALPVGLTPSLQ</sequence>